<evidence type="ECO:0000313" key="12">
    <source>
        <dbReference type="EMBL" id="KRW98688.1"/>
    </source>
</evidence>
<dbReference type="SUPFAM" id="SSF56059">
    <property type="entry name" value="Glutathione synthetase ATP-binding domain-like"/>
    <property type="match status" value="1"/>
</dbReference>
<comment type="subcellular location">
    <subcellularLocation>
        <location evidence="1 10">Cytoplasm</location>
        <location evidence="1 10">Cytosol</location>
    </subcellularLocation>
</comment>
<feature type="domain" description="ATP-grasp fold RimK-type" evidence="11">
    <location>
        <begin position="22"/>
        <end position="113"/>
    </location>
</feature>
<dbReference type="EC" id="2.7.4.24" evidence="10"/>
<evidence type="ECO:0000256" key="2">
    <source>
        <dbReference type="ARBA" id="ARBA00005609"/>
    </source>
</evidence>
<dbReference type="SUPFAM" id="SSF53254">
    <property type="entry name" value="Phosphoglycerate mutase-like"/>
    <property type="match status" value="1"/>
</dbReference>
<dbReference type="Proteomes" id="UP000054937">
    <property type="component" value="Unassembled WGS sequence"/>
</dbReference>
<dbReference type="Pfam" id="PF08443">
    <property type="entry name" value="RimK"/>
    <property type="match status" value="1"/>
</dbReference>
<evidence type="ECO:0000256" key="10">
    <source>
        <dbReference type="RuleBase" id="RU365032"/>
    </source>
</evidence>
<evidence type="ECO:0000256" key="9">
    <source>
        <dbReference type="ARBA" id="ARBA00034629"/>
    </source>
</evidence>
<dbReference type="InterPro" id="IPR013651">
    <property type="entry name" value="ATP-grasp_RimK-type"/>
</dbReference>
<protein>
    <recommendedName>
        <fullName evidence="10">Inositol hexakisphosphate and diphosphoinositol-pentakisphosphate kinase</fullName>
        <ecNumber evidence="10">2.7.4.24</ecNumber>
    </recommendedName>
</protein>
<dbReference type="GO" id="GO:0005524">
    <property type="term" value="F:ATP binding"/>
    <property type="evidence" value="ECO:0007669"/>
    <property type="project" value="UniProtKB-KW"/>
</dbReference>
<dbReference type="Pfam" id="PF00328">
    <property type="entry name" value="His_Phos_2"/>
    <property type="match status" value="1"/>
</dbReference>
<dbReference type="PANTHER" id="PTHR12750">
    <property type="entry name" value="DIPHOSPHOINOSITOL PENTAKISPHOSPHATE KINASE"/>
    <property type="match status" value="1"/>
</dbReference>
<dbReference type="GO" id="GO:0033857">
    <property type="term" value="F:5-diphosphoinositol pentakisphosphate 1-kinase activity"/>
    <property type="evidence" value="ECO:0007669"/>
    <property type="project" value="TreeGrafter"/>
</dbReference>
<dbReference type="PANTHER" id="PTHR12750:SF9">
    <property type="entry name" value="INOSITOL HEXAKISPHOSPHATE AND DIPHOSPHOINOSITOL-PENTAKISPHOSPHATE KINASE"/>
    <property type="match status" value="1"/>
</dbReference>
<dbReference type="InParanoid" id="A0A0V0Q8Y1"/>
<dbReference type="CDD" id="cd07061">
    <property type="entry name" value="HP_HAP_like"/>
    <property type="match status" value="1"/>
</dbReference>
<dbReference type="EMBL" id="LDAU01000232">
    <property type="protein sequence ID" value="KRW98688.1"/>
    <property type="molecule type" value="Genomic_DNA"/>
</dbReference>
<dbReference type="PROSITE" id="PS00616">
    <property type="entry name" value="HIS_ACID_PHOSPHAT_1"/>
    <property type="match status" value="1"/>
</dbReference>
<keyword evidence="5 10" id="KW-0547">Nucleotide-binding</keyword>
<dbReference type="Gene3D" id="3.40.50.11950">
    <property type="match status" value="1"/>
</dbReference>
<dbReference type="GO" id="GO:0005829">
    <property type="term" value="C:cytosol"/>
    <property type="evidence" value="ECO:0007669"/>
    <property type="project" value="UniProtKB-SubCell"/>
</dbReference>
<comment type="catalytic activity">
    <reaction evidence="8">
        <text>5-diphospho-1D-myo-inositol 1,2,3,4,6-pentakisphosphate + ATP + H(+) = 1,5-bis(diphospho)-1D-myo-inositol 2,3,4,6-tetrakisphosphate + ADP</text>
        <dbReference type="Rhea" id="RHEA:10276"/>
        <dbReference type="ChEBI" id="CHEBI:15378"/>
        <dbReference type="ChEBI" id="CHEBI:30616"/>
        <dbReference type="ChEBI" id="CHEBI:58628"/>
        <dbReference type="ChEBI" id="CHEBI:77983"/>
        <dbReference type="ChEBI" id="CHEBI:456216"/>
        <dbReference type="EC" id="2.7.4.24"/>
    </reaction>
    <physiologicalReaction direction="left-to-right" evidence="8">
        <dbReference type="Rhea" id="RHEA:10277"/>
    </physiologicalReaction>
</comment>
<keyword evidence="13" id="KW-1185">Reference proteome</keyword>
<evidence type="ECO:0000256" key="3">
    <source>
        <dbReference type="ARBA" id="ARBA00022490"/>
    </source>
</evidence>
<dbReference type="GO" id="GO:0052723">
    <property type="term" value="F:inositol hexakisphosphate 1-kinase activity"/>
    <property type="evidence" value="ECO:0007669"/>
    <property type="project" value="RHEA"/>
</dbReference>
<dbReference type="InterPro" id="IPR029033">
    <property type="entry name" value="His_PPase_superfam"/>
</dbReference>
<keyword evidence="3 10" id="KW-0963">Cytoplasm</keyword>
<keyword evidence="6 10" id="KW-0418">Kinase</keyword>
<evidence type="ECO:0000259" key="11">
    <source>
        <dbReference type="Pfam" id="PF08443"/>
    </source>
</evidence>
<accession>A0A0V0Q8Y1</accession>
<dbReference type="Gene3D" id="3.40.50.1240">
    <property type="entry name" value="Phosphoglycerate mutase-like"/>
    <property type="match status" value="1"/>
</dbReference>
<dbReference type="GO" id="GO:0032958">
    <property type="term" value="P:inositol phosphate biosynthetic process"/>
    <property type="evidence" value="ECO:0007669"/>
    <property type="project" value="TreeGrafter"/>
</dbReference>
<dbReference type="InterPro" id="IPR000560">
    <property type="entry name" value="His_Pase_clade-2"/>
</dbReference>
<dbReference type="GO" id="GO:0006020">
    <property type="term" value="P:inositol metabolic process"/>
    <property type="evidence" value="ECO:0007669"/>
    <property type="project" value="TreeGrafter"/>
</dbReference>
<evidence type="ECO:0000256" key="8">
    <source>
        <dbReference type="ARBA" id="ARBA00033696"/>
    </source>
</evidence>
<keyword evidence="7 10" id="KW-0067">ATP-binding</keyword>
<reference evidence="12 13" key="1">
    <citation type="journal article" date="2015" name="Sci. Rep.">
        <title>Genome of the facultative scuticociliatosis pathogen Pseudocohnilembus persalinus provides insight into its virulence through horizontal gene transfer.</title>
        <authorList>
            <person name="Xiong J."/>
            <person name="Wang G."/>
            <person name="Cheng J."/>
            <person name="Tian M."/>
            <person name="Pan X."/>
            <person name="Warren A."/>
            <person name="Jiang C."/>
            <person name="Yuan D."/>
            <person name="Miao W."/>
        </authorList>
    </citation>
    <scope>NUCLEOTIDE SEQUENCE [LARGE SCALE GENOMIC DNA]</scope>
    <source>
        <strain evidence="12">36N120E</strain>
    </source>
</reference>
<dbReference type="InterPro" id="IPR037446">
    <property type="entry name" value="His_Pase_VIP1"/>
</dbReference>
<evidence type="ECO:0000256" key="7">
    <source>
        <dbReference type="ARBA" id="ARBA00022840"/>
    </source>
</evidence>
<dbReference type="OMA" id="AWPRCDA"/>
<sequence length="809" mass="94883">MIKKTEVVNNGNYIYEEFLPTDGFDIKVYTVGPDYAHAESRRAPVIDGNVRRNAQGREIRYPVQLTFDEKAIAKNIVKLFGQNVCGFDLLRSNGKSYVCDVNGWSFVKGNEKFNKDLAVIVKDMIFKRFNFITTYKITNKVNQSLVESSMRGLTKNQYRPPIDYTKEHKEELRSIVAIFRHGDRTPKQKMKMKVKSSLFIDFFIEACQIMSKPIQKEIKIKNPKLMHKFLETSMEVYKEVIQNSKFKKQSEYQINSPQKKENDNIPINNISDPLEEQIEYKLEQLITVLQLHGNFEGFNRKIQIKPIEVQKIQDQDGQIKFSKPTKLLIILKCKNLQSKCRGGELTHAGEFQAKQYGKKFRINQYPSEKEGLLRLHNTYRHDLKTFTSDEGRCQKTAGFFLQGLLDQDGDVTSTMATLLTRNQTAQELLDIDEDPEQNYQNQISELLNSTQDLTTKFQEMYKGEKLSNQMLQIMREIGNPKEKLDHQYELVRQLEQKLFYKSQQGKKSYYLTLQDLSQVNEQCHGESVSLMFKRWRKLKVDYKSNSHYNISKIPDIYDNIKYDIIHNNSFLLSIFPGAKELYNISELLASFVVPNEFGITDMQKFARAQTVVGPLCEKIKKDIKWWKEREDSEDFFKWKKEEKLGILSPWRHVRTRFYFANASHLYSLFNLLHIGLFKQSGLITNQKSEELENLKFLQYLTHIVFRLYEDLNLDIETENRFRLEISISQGNALHELKEIEQNHYVPIKELIPINLNLNLSEVIQFFNSLSYAKKKIQDELFKEEKFKTTNSLAASANLEDKKDKLENNK</sequence>
<organism evidence="12 13">
    <name type="scientific">Pseudocohnilembus persalinus</name>
    <name type="common">Ciliate</name>
    <dbReference type="NCBI Taxonomy" id="266149"/>
    <lineage>
        <taxon>Eukaryota</taxon>
        <taxon>Sar</taxon>
        <taxon>Alveolata</taxon>
        <taxon>Ciliophora</taxon>
        <taxon>Intramacronucleata</taxon>
        <taxon>Oligohymenophorea</taxon>
        <taxon>Scuticociliatia</taxon>
        <taxon>Philasterida</taxon>
        <taxon>Pseudocohnilembidae</taxon>
        <taxon>Pseudocohnilembus</taxon>
    </lineage>
</organism>
<dbReference type="AlphaFoldDB" id="A0A0V0Q8Y1"/>
<comment type="catalytic activity">
    <reaction evidence="9">
        <text>1D-myo-inositol hexakisphosphate + ATP = 1-diphospho-1D-myo-inositol 2,3,4,5,6-pentakisphosphate + ADP</text>
        <dbReference type="Rhea" id="RHEA:37459"/>
        <dbReference type="ChEBI" id="CHEBI:30616"/>
        <dbReference type="ChEBI" id="CHEBI:58130"/>
        <dbReference type="ChEBI" id="CHEBI:74946"/>
        <dbReference type="ChEBI" id="CHEBI:456216"/>
        <dbReference type="EC" id="2.7.4.24"/>
    </reaction>
    <physiologicalReaction direction="left-to-right" evidence="9">
        <dbReference type="Rhea" id="RHEA:37460"/>
    </physiologicalReaction>
</comment>
<evidence type="ECO:0000256" key="5">
    <source>
        <dbReference type="ARBA" id="ARBA00022741"/>
    </source>
</evidence>
<dbReference type="InterPro" id="IPR033379">
    <property type="entry name" value="Acid_Pase_AS"/>
</dbReference>
<evidence type="ECO:0000256" key="4">
    <source>
        <dbReference type="ARBA" id="ARBA00022679"/>
    </source>
</evidence>
<comment type="similarity">
    <text evidence="2 10">Belongs to the histidine acid phosphatase family. VIP1 subfamily.</text>
</comment>
<proteinExistence type="inferred from homology"/>
<gene>
    <name evidence="12" type="ORF">PPERSA_00276</name>
</gene>
<dbReference type="FunCoup" id="A0A0V0Q8Y1">
    <property type="interactions" value="11"/>
</dbReference>
<dbReference type="OrthoDB" id="18042at2759"/>
<evidence type="ECO:0000256" key="6">
    <source>
        <dbReference type="ARBA" id="ARBA00022777"/>
    </source>
</evidence>
<comment type="caution">
    <text evidence="12">The sequence shown here is derived from an EMBL/GenBank/DDBJ whole genome shotgun (WGS) entry which is preliminary data.</text>
</comment>
<keyword evidence="4 10" id="KW-0808">Transferase</keyword>
<dbReference type="Gene3D" id="3.30.470.20">
    <property type="entry name" value="ATP-grasp fold, B domain"/>
    <property type="match status" value="1"/>
</dbReference>
<evidence type="ECO:0000256" key="1">
    <source>
        <dbReference type="ARBA" id="ARBA00004514"/>
    </source>
</evidence>
<comment type="function">
    <text evidence="10">Bifunctional inositol kinase that acts in concert with the IP6K kinases to synthesize the diphosphate group-containing inositol pyrophosphates diphosphoinositol pentakisphosphate, PP-InsP5, and bis-diphosphoinositol tetrakisphosphate, (PP)2-InsP4. PP-InsP5 and (PP)2-InsP4, also respectively called InsP7 and InsP8, may regulate a variety of cellular processes, including apoptosis, vesicle trafficking, cytoskeletal dynamics, and exocytosis. Phosphorylates inositol hexakisphosphate (InsP6).</text>
</comment>
<evidence type="ECO:0000313" key="13">
    <source>
        <dbReference type="Proteomes" id="UP000054937"/>
    </source>
</evidence>
<name>A0A0V0Q8Y1_PSEPJ</name>